<dbReference type="EMBL" id="FUYG01000008">
    <property type="protein sequence ID" value="SKA99964.1"/>
    <property type="molecule type" value="Genomic_DNA"/>
</dbReference>
<dbReference type="Proteomes" id="UP000189735">
    <property type="component" value="Unassembled WGS sequence"/>
</dbReference>
<sequence>MTDRLPTPRARLRRAIASIAVAVAIVSLTACGIRIPPIDPNPDSDKGSPVTGTELSTLDADGIARILDAKKARFDMSAGTIDKSVLGLPADEYAPDVQSRDGLISLEIVGPQGSVEASTDRIRFFTTDAQPDVDRITYFLVANSTDAFFELLRDASDSYGLDRAAVEDWIDSVAADADGVSDFSFAPGVKVGLNVNYDVRYDESAAVQVAIVDVYPVD</sequence>
<reference evidence="2" key="1">
    <citation type="submission" date="2017-02" db="EMBL/GenBank/DDBJ databases">
        <authorList>
            <person name="Varghese N."/>
            <person name="Submissions S."/>
        </authorList>
    </citation>
    <scope>NUCLEOTIDE SEQUENCE [LARGE SCALE GENOMIC DNA]</scope>
    <source>
        <strain evidence="2">VKM Ac-2052</strain>
    </source>
</reference>
<evidence type="ECO:0008006" key="3">
    <source>
        <dbReference type="Google" id="ProtNLM"/>
    </source>
</evidence>
<evidence type="ECO:0000313" key="1">
    <source>
        <dbReference type="EMBL" id="SKA99964.1"/>
    </source>
</evidence>
<name>A0A1T4YDY1_9MICO</name>
<organism evidence="1 2">
    <name type="scientific">Agreia bicolorata</name>
    <dbReference type="NCBI Taxonomy" id="110935"/>
    <lineage>
        <taxon>Bacteria</taxon>
        <taxon>Bacillati</taxon>
        <taxon>Actinomycetota</taxon>
        <taxon>Actinomycetes</taxon>
        <taxon>Micrococcales</taxon>
        <taxon>Microbacteriaceae</taxon>
        <taxon>Agreia</taxon>
    </lineage>
</organism>
<dbReference type="PROSITE" id="PS51257">
    <property type="entry name" value="PROKAR_LIPOPROTEIN"/>
    <property type="match status" value="1"/>
</dbReference>
<accession>A0A1T4YDY1</accession>
<dbReference type="RefSeq" id="WP_044440983.1">
    <property type="nucleotide sequence ID" value="NZ_FUYG01000008.1"/>
</dbReference>
<proteinExistence type="predicted"/>
<protein>
    <recommendedName>
        <fullName evidence="3">Lipoprotein</fullName>
    </recommendedName>
</protein>
<dbReference type="AlphaFoldDB" id="A0A1T4YDY1"/>
<gene>
    <name evidence="1" type="ORF">SAMN06295879_2878</name>
</gene>
<evidence type="ECO:0000313" key="2">
    <source>
        <dbReference type="Proteomes" id="UP000189735"/>
    </source>
</evidence>